<name>A0A2T0B1D5_9CLOT</name>
<comment type="caution">
    <text evidence="6">The sequence shown here is derived from an EMBL/GenBank/DDBJ whole genome shotgun (WGS) entry which is preliminary data.</text>
</comment>
<evidence type="ECO:0000256" key="3">
    <source>
        <dbReference type="PROSITE-ProRule" id="PRU00169"/>
    </source>
</evidence>
<dbReference type="EMBL" id="PVXO01000063">
    <property type="protein sequence ID" value="PRR77517.1"/>
    <property type="molecule type" value="Genomic_DNA"/>
</dbReference>
<dbReference type="Gene3D" id="3.40.50.2300">
    <property type="match status" value="1"/>
</dbReference>
<dbReference type="OrthoDB" id="9809318at2"/>
<feature type="domain" description="Response regulatory" evidence="4">
    <location>
        <begin position="5"/>
        <end position="119"/>
    </location>
</feature>
<dbReference type="Gene3D" id="2.20.25.10">
    <property type="match status" value="1"/>
</dbReference>
<evidence type="ECO:0000259" key="5">
    <source>
        <dbReference type="PROSITE" id="PS50930"/>
    </source>
</evidence>
<dbReference type="InterPro" id="IPR046947">
    <property type="entry name" value="LytR-like"/>
</dbReference>
<dbReference type="GO" id="GO:0000156">
    <property type="term" value="F:phosphorelay response regulator activity"/>
    <property type="evidence" value="ECO:0007669"/>
    <property type="project" value="InterPro"/>
</dbReference>
<sequence>MKKINYMIVEDEIPAAEELKYILSRYDFLEICGMAHDGESGIDMIREKKPEAVFLDINMPVKNGMELAMDIKKFNNDIEIIFVTAYEEHALQAFEVDALDYILKPYDEKRIENTIHRLYNKILKDKDIEIPEVIDKLINQLDNKQNIIQKIPCEHHGKIILVPLKDIFYCYTENEKVYIKTYKDKYFTSYTMNKVQNKSNFFRAHRSYLVNLDNIKELYSWFNGTYKLVMKDNENSEVPISRNNVKRLKETLGL</sequence>
<comment type="function">
    <text evidence="2">May play the central regulatory role in sporulation. It may be an element of the effector pathway responsible for the activation of sporulation genes in response to nutritional stress. Spo0A may act in concert with spo0H (a sigma factor) to control the expression of some genes that are critical to the sporulation process.</text>
</comment>
<dbReference type="Proteomes" id="UP000239706">
    <property type="component" value="Unassembled WGS sequence"/>
</dbReference>
<dbReference type="PROSITE" id="PS50110">
    <property type="entry name" value="RESPONSE_REGULATORY"/>
    <property type="match status" value="1"/>
</dbReference>
<dbReference type="Gene3D" id="2.40.50.40">
    <property type="match status" value="1"/>
</dbReference>
<dbReference type="PANTHER" id="PTHR37299:SF1">
    <property type="entry name" value="STAGE 0 SPORULATION PROTEIN A HOMOLOG"/>
    <property type="match status" value="1"/>
</dbReference>
<evidence type="ECO:0000313" key="7">
    <source>
        <dbReference type="Proteomes" id="UP000239706"/>
    </source>
</evidence>
<dbReference type="PROSITE" id="PS50930">
    <property type="entry name" value="HTH_LYTTR"/>
    <property type="match status" value="1"/>
</dbReference>
<dbReference type="InterPro" id="IPR001789">
    <property type="entry name" value="Sig_transdc_resp-reg_receiver"/>
</dbReference>
<dbReference type="SMART" id="SM00448">
    <property type="entry name" value="REC"/>
    <property type="match status" value="1"/>
</dbReference>
<proteinExistence type="predicted"/>
<feature type="modified residue" description="4-aspartylphosphate" evidence="3">
    <location>
        <position position="56"/>
    </location>
</feature>
<dbReference type="SUPFAM" id="SSF52172">
    <property type="entry name" value="CheY-like"/>
    <property type="match status" value="1"/>
</dbReference>
<evidence type="ECO:0000313" key="6">
    <source>
        <dbReference type="EMBL" id="PRR77517.1"/>
    </source>
</evidence>
<dbReference type="AlphaFoldDB" id="A0A2T0B1D5"/>
<protein>
    <recommendedName>
        <fullName evidence="1">Stage 0 sporulation protein A homolog</fullName>
    </recommendedName>
</protein>
<dbReference type="Pfam" id="PF00072">
    <property type="entry name" value="Response_reg"/>
    <property type="match status" value="1"/>
</dbReference>
<feature type="domain" description="HTH LytTR-type" evidence="5">
    <location>
        <begin position="151"/>
        <end position="254"/>
    </location>
</feature>
<gene>
    <name evidence="6" type="primary">ypdB</name>
    <name evidence="6" type="ORF">CLLI_23110</name>
</gene>
<dbReference type="InterPro" id="IPR011006">
    <property type="entry name" value="CheY-like_superfamily"/>
</dbReference>
<dbReference type="GO" id="GO:0003677">
    <property type="term" value="F:DNA binding"/>
    <property type="evidence" value="ECO:0007669"/>
    <property type="project" value="InterPro"/>
</dbReference>
<keyword evidence="3" id="KW-0597">Phosphoprotein</keyword>
<dbReference type="SMART" id="SM00850">
    <property type="entry name" value="LytTR"/>
    <property type="match status" value="1"/>
</dbReference>
<evidence type="ECO:0000256" key="1">
    <source>
        <dbReference type="ARBA" id="ARBA00018672"/>
    </source>
</evidence>
<organism evidence="6 7">
    <name type="scientific">Clostridium liquoris</name>
    <dbReference type="NCBI Taxonomy" id="1289519"/>
    <lineage>
        <taxon>Bacteria</taxon>
        <taxon>Bacillati</taxon>
        <taxon>Bacillota</taxon>
        <taxon>Clostridia</taxon>
        <taxon>Eubacteriales</taxon>
        <taxon>Clostridiaceae</taxon>
        <taxon>Clostridium</taxon>
    </lineage>
</organism>
<dbReference type="RefSeq" id="WP_106064361.1">
    <property type="nucleotide sequence ID" value="NZ_PVXO01000063.1"/>
</dbReference>
<evidence type="ECO:0000256" key="2">
    <source>
        <dbReference type="ARBA" id="ARBA00024867"/>
    </source>
</evidence>
<keyword evidence="7" id="KW-1185">Reference proteome</keyword>
<reference evidence="6 7" key="1">
    <citation type="submission" date="2018-03" db="EMBL/GenBank/DDBJ databases">
        <title>Genome sequence of Clostridium liquoris DSM 100320.</title>
        <authorList>
            <person name="Poehlein A."/>
            <person name="Daniel R."/>
        </authorList>
    </citation>
    <scope>NUCLEOTIDE SEQUENCE [LARGE SCALE GENOMIC DNA]</scope>
    <source>
        <strain evidence="6 7">DSM 100320</strain>
    </source>
</reference>
<dbReference type="InterPro" id="IPR007492">
    <property type="entry name" value="LytTR_DNA-bd_dom"/>
</dbReference>
<evidence type="ECO:0000259" key="4">
    <source>
        <dbReference type="PROSITE" id="PS50110"/>
    </source>
</evidence>
<dbReference type="Pfam" id="PF04397">
    <property type="entry name" value="LytTR"/>
    <property type="match status" value="1"/>
</dbReference>
<accession>A0A2T0B1D5</accession>
<dbReference type="PANTHER" id="PTHR37299">
    <property type="entry name" value="TRANSCRIPTIONAL REGULATOR-RELATED"/>
    <property type="match status" value="1"/>
</dbReference>